<feature type="domain" description="Glycosyltransferase RgtA/B/C/D-like" evidence="9">
    <location>
        <begin position="67"/>
        <end position="220"/>
    </location>
</feature>
<evidence type="ECO:0000259" key="9">
    <source>
        <dbReference type="Pfam" id="PF13231"/>
    </source>
</evidence>
<organism evidence="10 11">
    <name type="scientific">Candidatus Woesebacteria bacterium GW2011_GWB1_33_22</name>
    <dbReference type="NCBI Taxonomy" id="1618566"/>
    <lineage>
        <taxon>Bacteria</taxon>
        <taxon>Candidatus Woeseibacteriota</taxon>
    </lineage>
</organism>
<dbReference type="GO" id="GO:0016763">
    <property type="term" value="F:pentosyltransferase activity"/>
    <property type="evidence" value="ECO:0007669"/>
    <property type="project" value="TreeGrafter"/>
</dbReference>
<feature type="transmembrane region" description="Helical" evidence="8">
    <location>
        <begin position="314"/>
        <end position="333"/>
    </location>
</feature>
<comment type="caution">
    <text evidence="10">The sequence shown here is derived from an EMBL/GenBank/DDBJ whole genome shotgun (WGS) entry which is preliminary data.</text>
</comment>
<feature type="transmembrane region" description="Helical" evidence="8">
    <location>
        <begin position="141"/>
        <end position="157"/>
    </location>
</feature>
<evidence type="ECO:0000256" key="3">
    <source>
        <dbReference type="ARBA" id="ARBA00022676"/>
    </source>
</evidence>
<dbReference type="PANTHER" id="PTHR33908">
    <property type="entry name" value="MANNOSYLTRANSFERASE YKCB-RELATED"/>
    <property type="match status" value="1"/>
</dbReference>
<feature type="transmembrane region" description="Helical" evidence="8">
    <location>
        <begin position="187"/>
        <end position="204"/>
    </location>
</feature>
<feature type="transmembrane region" description="Helical" evidence="8">
    <location>
        <begin position="88"/>
        <end position="109"/>
    </location>
</feature>
<feature type="transmembrane region" description="Helical" evidence="8">
    <location>
        <begin position="365"/>
        <end position="383"/>
    </location>
</feature>
<evidence type="ECO:0000256" key="1">
    <source>
        <dbReference type="ARBA" id="ARBA00004651"/>
    </source>
</evidence>
<keyword evidence="5 8" id="KW-0812">Transmembrane</keyword>
<feature type="transmembrane region" description="Helical" evidence="8">
    <location>
        <begin position="209"/>
        <end position="226"/>
    </location>
</feature>
<dbReference type="GO" id="GO:0009103">
    <property type="term" value="P:lipopolysaccharide biosynthetic process"/>
    <property type="evidence" value="ECO:0007669"/>
    <property type="project" value="UniProtKB-ARBA"/>
</dbReference>
<evidence type="ECO:0000256" key="6">
    <source>
        <dbReference type="ARBA" id="ARBA00022989"/>
    </source>
</evidence>
<keyword evidence="7 8" id="KW-0472">Membrane</keyword>
<keyword evidence="3" id="KW-0328">Glycosyltransferase</keyword>
<dbReference type="InterPro" id="IPR050297">
    <property type="entry name" value="LipidA_mod_glycosyltrf_83"/>
</dbReference>
<keyword evidence="6 8" id="KW-1133">Transmembrane helix</keyword>
<evidence type="ECO:0000256" key="5">
    <source>
        <dbReference type="ARBA" id="ARBA00022692"/>
    </source>
</evidence>
<dbReference type="Pfam" id="PF13231">
    <property type="entry name" value="PMT_2"/>
    <property type="match status" value="1"/>
</dbReference>
<keyword evidence="4" id="KW-0808">Transferase</keyword>
<keyword evidence="2" id="KW-1003">Cell membrane</keyword>
<comment type="subcellular location">
    <subcellularLocation>
        <location evidence="1">Cell membrane</location>
        <topology evidence="1">Multi-pass membrane protein</topology>
    </subcellularLocation>
</comment>
<feature type="transmembrane region" description="Helical" evidence="8">
    <location>
        <begin position="286"/>
        <end position="307"/>
    </location>
</feature>
<evidence type="ECO:0000256" key="2">
    <source>
        <dbReference type="ARBA" id="ARBA00022475"/>
    </source>
</evidence>
<sequence>MQKLTYFFLILIVLLSVFLRFWKLDQTPPSITWDEATVGYNAYTILNWGKDEWGRTLPLTFKSFGDDKNPVHVYLTVPFVGLFGLNDYAVRSSAATFGVLNVILIFFLVRSIFKSNGLGLISSLFLALSPFNIQFSRFNHELNFAMFFFLLGLYFFYKAINGNIKYIIPSLLMFGVDLLTYQSAKVVTPVLVFLILFINLKLLWQNKKYLFFGISIYALFLSLLFIKPELLGGERLKQNQIPKEQIEKIGLAKIILGRYEKYFQTQFLFITGDTNSRHSIQTVGTFYWLDLPFLIVGLLGILARLFIKKDKQMLLVLIWALIAPIPAVVSSEAPHVARAMFLTGSWTIISAYGAYLVITAFKNKYYQVLMSILLILAITPYFYKYLKSYYTEYANKYAIEWVYGMKEVVEFSKKQDFYKVYMTDIRMQPYIFFLYYLKVPLPDYLATVKFNQTKSKPSNLISIFDNYQFVWNEIYSEPGDGILYVISPSIYDGLAFKNDFEVLNLIKYPNGNDAFYLISKKWIP</sequence>
<name>A0A0F9ZMH3_9BACT</name>
<dbReference type="AlphaFoldDB" id="A0A0F9ZMH3"/>
<gene>
    <name evidence="10" type="ORF">UR35_C0001G0040</name>
</gene>
<dbReference type="Proteomes" id="UP000034778">
    <property type="component" value="Unassembled WGS sequence"/>
</dbReference>
<feature type="transmembrane region" description="Helical" evidence="8">
    <location>
        <begin position="339"/>
        <end position="358"/>
    </location>
</feature>
<reference evidence="10 11" key="1">
    <citation type="journal article" date="2015" name="Nature">
        <title>rRNA introns, odd ribosomes, and small enigmatic genomes across a large radiation of phyla.</title>
        <authorList>
            <person name="Brown C.T."/>
            <person name="Hug L.A."/>
            <person name="Thomas B.C."/>
            <person name="Sharon I."/>
            <person name="Castelle C.J."/>
            <person name="Singh A."/>
            <person name="Wilkins M.J."/>
            <person name="Williams K.H."/>
            <person name="Banfield J.F."/>
        </authorList>
    </citation>
    <scope>NUCLEOTIDE SEQUENCE [LARGE SCALE GENOMIC DNA]</scope>
</reference>
<dbReference type="GO" id="GO:0005886">
    <property type="term" value="C:plasma membrane"/>
    <property type="evidence" value="ECO:0007669"/>
    <property type="project" value="UniProtKB-SubCell"/>
</dbReference>
<proteinExistence type="predicted"/>
<dbReference type="PANTHER" id="PTHR33908:SF11">
    <property type="entry name" value="MEMBRANE PROTEIN"/>
    <property type="match status" value="1"/>
</dbReference>
<dbReference type="InterPro" id="IPR038731">
    <property type="entry name" value="RgtA/B/C-like"/>
</dbReference>
<evidence type="ECO:0000256" key="4">
    <source>
        <dbReference type="ARBA" id="ARBA00022679"/>
    </source>
</evidence>
<evidence type="ECO:0000256" key="7">
    <source>
        <dbReference type="ARBA" id="ARBA00023136"/>
    </source>
</evidence>
<accession>A0A0F9ZMH3</accession>
<dbReference type="EMBL" id="LBOW01000001">
    <property type="protein sequence ID" value="KKP45443.1"/>
    <property type="molecule type" value="Genomic_DNA"/>
</dbReference>
<evidence type="ECO:0000313" key="11">
    <source>
        <dbReference type="Proteomes" id="UP000034778"/>
    </source>
</evidence>
<evidence type="ECO:0000256" key="8">
    <source>
        <dbReference type="SAM" id="Phobius"/>
    </source>
</evidence>
<dbReference type="STRING" id="1618566.UR35_C0001G0040"/>
<evidence type="ECO:0000313" key="10">
    <source>
        <dbReference type="EMBL" id="KKP45443.1"/>
    </source>
</evidence>
<protein>
    <recommendedName>
        <fullName evidence="9">Glycosyltransferase RgtA/B/C/D-like domain-containing protein</fullName>
    </recommendedName>
</protein>